<evidence type="ECO:0008006" key="6">
    <source>
        <dbReference type="Google" id="ProtNLM"/>
    </source>
</evidence>
<comment type="similarity">
    <text evidence="1">Belongs to the multicopper oxidase family.</text>
</comment>
<accession>A0A9Q0G5U0</accession>
<dbReference type="Pfam" id="PF00394">
    <property type="entry name" value="Cu-oxidase"/>
    <property type="match status" value="1"/>
</dbReference>
<evidence type="ECO:0000259" key="2">
    <source>
        <dbReference type="Pfam" id="PF00394"/>
    </source>
</evidence>
<dbReference type="PANTHER" id="PTHR11709:SF370">
    <property type="entry name" value="LACCASE-4"/>
    <property type="match status" value="1"/>
</dbReference>
<evidence type="ECO:0000313" key="4">
    <source>
        <dbReference type="EMBL" id="KAJ4844129.1"/>
    </source>
</evidence>
<evidence type="ECO:0000259" key="3">
    <source>
        <dbReference type="Pfam" id="PF07732"/>
    </source>
</evidence>
<proteinExistence type="inferred from homology"/>
<evidence type="ECO:0000256" key="1">
    <source>
        <dbReference type="ARBA" id="ARBA00010609"/>
    </source>
</evidence>
<comment type="caution">
    <text evidence="4">The sequence shown here is derived from an EMBL/GenBank/DDBJ whole genome shotgun (WGS) entry which is preliminary data.</text>
</comment>
<dbReference type="GO" id="GO:0005507">
    <property type="term" value="F:copper ion binding"/>
    <property type="evidence" value="ECO:0007669"/>
    <property type="project" value="InterPro"/>
</dbReference>
<sequence length="161" mass="18368">MFGSESGKDSWMDGFAFYFMYDKARRGHGIRQLQTGWKDGPVCITQCTIQPGQSYAYNFTITGQRGTLRWHAHILWLKGPLSMAPSLNCPSVAFPIHSLLHTGYTINHFLFTWISCGFTLPVESGKTYMLSLINVALNEELFFKIVGHKRTVVESDNWRHC</sequence>
<protein>
    <recommendedName>
        <fullName evidence="6">Plastocyanin-like domain-containing protein</fullName>
    </recommendedName>
</protein>
<dbReference type="GO" id="GO:0016491">
    <property type="term" value="F:oxidoreductase activity"/>
    <property type="evidence" value="ECO:0007669"/>
    <property type="project" value="TreeGrafter"/>
</dbReference>
<keyword evidence="5" id="KW-1185">Reference proteome</keyword>
<dbReference type="Proteomes" id="UP001141552">
    <property type="component" value="Unassembled WGS sequence"/>
</dbReference>
<gene>
    <name evidence="4" type="ORF">Tsubulata_026079</name>
</gene>
<dbReference type="InterPro" id="IPR011707">
    <property type="entry name" value="Cu-oxidase-like_N"/>
</dbReference>
<dbReference type="InterPro" id="IPR001117">
    <property type="entry name" value="Cu-oxidase_2nd"/>
</dbReference>
<dbReference type="Gene3D" id="2.60.40.420">
    <property type="entry name" value="Cupredoxins - blue copper proteins"/>
    <property type="match status" value="2"/>
</dbReference>
<reference evidence="4" key="1">
    <citation type="submission" date="2022-02" db="EMBL/GenBank/DDBJ databases">
        <authorList>
            <person name="Henning P.M."/>
            <person name="McCubbin A.G."/>
            <person name="Shore J.S."/>
        </authorList>
    </citation>
    <scope>NUCLEOTIDE SEQUENCE</scope>
    <source>
        <strain evidence="4">F60SS</strain>
        <tissue evidence="4">Leaves</tissue>
    </source>
</reference>
<organism evidence="4 5">
    <name type="scientific">Turnera subulata</name>
    <dbReference type="NCBI Taxonomy" id="218843"/>
    <lineage>
        <taxon>Eukaryota</taxon>
        <taxon>Viridiplantae</taxon>
        <taxon>Streptophyta</taxon>
        <taxon>Embryophyta</taxon>
        <taxon>Tracheophyta</taxon>
        <taxon>Spermatophyta</taxon>
        <taxon>Magnoliopsida</taxon>
        <taxon>eudicotyledons</taxon>
        <taxon>Gunneridae</taxon>
        <taxon>Pentapetalae</taxon>
        <taxon>rosids</taxon>
        <taxon>fabids</taxon>
        <taxon>Malpighiales</taxon>
        <taxon>Passifloraceae</taxon>
        <taxon>Turnera</taxon>
    </lineage>
</organism>
<name>A0A9Q0G5U0_9ROSI</name>
<dbReference type="EMBL" id="JAKUCV010002041">
    <property type="protein sequence ID" value="KAJ4844129.1"/>
    <property type="molecule type" value="Genomic_DNA"/>
</dbReference>
<dbReference type="Pfam" id="PF07732">
    <property type="entry name" value="Cu-oxidase_3"/>
    <property type="match status" value="1"/>
</dbReference>
<dbReference type="PANTHER" id="PTHR11709">
    <property type="entry name" value="MULTI-COPPER OXIDASE"/>
    <property type="match status" value="1"/>
</dbReference>
<evidence type="ECO:0000313" key="5">
    <source>
        <dbReference type="Proteomes" id="UP001141552"/>
    </source>
</evidence>
<dbReference type="OrthoDB" id="2121828at2759"/>
<feature type="domain" description="Plastocyanin-like" evidence="3">
    <location>
        <begin position="28"/>
        <end position="76"/>
    </location>
</feature>
<dbReference type="InterPro" id="IPR008972">
    <property type="entry name" value="Cupredoxin"/>
</dbReference>
<dbReference type="InterPro" id="IPR045087">
    <property type="entry name" value="Cu-oxidase_fam"/>
</dbReference>
<reference evidence="4" key="2">
    <citation type="journal article" date="2023" name="Plants (Basel)">
        <title>Annotation of the Turnera subulata (Passifloraceae) Draft Genome Reveals the S-Locus Evolved after the Divergence of Turneroideae from Passifloroideae in a Stepwise Manner.</title>
        <authorList>
            <person name="Henning P.M."/>
            <person name="Roalson E.H."/>
            <person name="Mir W."/>
            <person name="McCubbin A.G."/>
            <person name="Shore J.S."/>
        </authorList>
    </citation>
    <scope>NUCLEOTIDE SEQUENCE</scope>
    <source>
        <strain evidence="4">F60SS</strain>
    </source>
</reference>
<dbReference type="SUPFAM" id="SSF49503">
    <property type="entry name" value="Cupredoxins"/>
    <property type="match status" value="2"/>
</dbReference>
<feature type="domain" description="Plastocyanin-like" evidence="2">
    <location>
        <begin position="118"/>
        <end position="156"/>
    </location>
</feature>
<dbReference type="AlphaFoldDB" id="A0A9Q0G5U0"/>